<evidence type="ECO:0000256" key="7">
    <source>
        <dbReference type="PIRSR" id="PIRSR004976-51"/>
    </source>
</evidence>
<keyword evidence="4 6" id="KW-0819">tRNA processing</keyword>
<evidence type="ECO:0000313" key="10">
    <source>
        <dbReference type="EMBL" id="KAJ3259671.1"/>
    </source>
</evidence>
<dbReference type="GO" id="GO:0002143">
    <property type="term" value="P:tRNA wobble position uridine thiolation"/>
    <property type="evidence" value="ECO:0007669"/>
    <property type="project" value="TreeGrafter"/>
</dbReference>
<keyword evidence="11" id="KW-1185">Reference proteome</keyword>
<keyword evidence="7" id="KW-0547">Nucleotide-binding</keyword>
<keyword evidence="7" id="KW-0067">ATP-binding</keyword>
<dbReference type="Gene3D" id="3.40.50.620">
    <property type="entry name" value="HUPs"/>
    <property type="match status" value="1"/>
</dbReference>
<dbReference type="Pfam" id="PF16503">
    <property type="entry name" value="zn-ribbon_14"/>
    <property type="match status" value="1"/>
</dbReference>
<dbReference type="Proteomes" id="UP001210925">
    <property type="component" value="Unassembled WGS sequence"/>
</dbReference>
<comment type="function">
    <text evidence="6">Plays a central role in 2-thiolation of mcm(5)S(2)U at tRNA wobble positions of tRNA(Lys), tRNA(Glu) and tRNA(Gln). Directly binds tRNAs and probably acts by catalyzing adenylation of tRNAs, an intermediate required for 2-thiolation. It is unclear whether it acts as a sulfurtransferase that transfers sulfur from thiocarboxylated URM1 onto the uridine of tRNAs at wobble position. Prior mcm(5) tRNA modification by the elongator complex is required for 2-thiolation. May also be involved in protein urmylation.</text>
</comment>
<feature type="domain" description="tRNA(Ile)-lysidine/2-thiocytidine synthase N-terminal" evidence="8">
    <location>
        <begin position="51"/>
        <end position="243"/>
    </location>
</feature>
<keyword evidence="2 6" id="KW-0820">tRNA-binding</keyword>
<keyword evidence="3 6" id="KW-0808">Transferase</keyword>
<keyword evidence="5 6" id="KW-0694">RNA-binding</keyword>
<dbReference type="InterPro" id="IPR014729">
    <property type="entry name" value="Rossmann-like_a/b/a_fold"/>
</dbReference>
<dbReference type="InterPro" id="IPR011063">
    <property type="entry name" value="TilS/TtcA_N"/>
</dbReference>
<organism evidence="10 11">
    <name type="scientific">Boothiomyces macroporosus</name>
    <dbReference type="NCBI Taxonomy" id="261099"/>
    <lineage>
        <taxon>Eukaryota</taxon>
        <taxon>Fungi</taxon>
        <taxon>Fungi incertae sedis</taxon>
        <taxon>Chytridiomycota</taxon>
        <taxon>Chytridiomycota incertae sedis</taxon>
        <taxon>Chytridiomycetes</taxon>
        <taxon>Rhizophydiales</taxon>
        <taxon>Terramycetaceae</taxon>
        <taxon>Boothiomyces</taxon>
    </lineage>
</organism>
<name>A0AAD5Y4Y1_9FUNG</name>
<dbReference type="PIRSF" id="PIRSF004976">
    <property type="entry name" value="ATPase_YdaO"/>
    <property type="match status" value="1"/>
</dbReference>
<feature type="binding site" evidence="7">
    <location>
        <position position="61"/>
    </location>
    <ligand>
        <name>ATP</name>
        <dbReference type="ChEBI" id="CHEBI:30616"/>
    </ligand>
</feature>
<dbReference type="GO" id="GO:0002144">
    <property type="term" value="C:cytosolic tRNA wobble base thiouridylase complex"/>
    <property type="evidence" value="ECO:0007669"/>
    <property type="project" value="TreeGrafter"/>
</dbReference>
<feature type="binding site" evidence="7">
    <location>
        <position position="170"/>
    </location>
    <ligand>
        <name>ATP</name>
        <dbReference type="ChEBI" id="CHEBI:30616"/>
    </ligand>
</feature>
<dbReference type="EMBL" id="JADGKB010000016">
    <property type="protein sequence ID" value="KAJ3259671.1"/>
    <property type="molecule type" value="Genomic_DNA"/>
</dbReference>
<dbReference type="GO" id="GO:0032447">
    <property type="term" value="P:protein urmylation"/>
    <property type="evidence" value="ECO:0007669"/>
    <property type="project" value="UniProtKB-UniRule"/>
</dbReference>
<dbReference type="SUPFAM" id="SSF52402">
    <property type="entry name" value="Adenine nucleotide alpha hydrolases-like"/>
    <property type="match status" value="1"/>
</dbReference>
<dbReference type="GO" id="GO:0016779">
    <property type="term" value="F:nucleotidyltransferase activity"/>
    <property type="evidence" value="ECO:0007669"/>
    <property type="project" value="UniProtKB-UniRule"/>
</dbReference>
<dbReference type="PANTHER" id="PTHR11807:SF12">
    <property type="entry name" value="CYTOPLASMIC TRNA 2-THIOLATION PROTEIN 1"/>
    <property type="match status" value="1"/>
</dbReference>
<dbReference type="GO" id="GO:0000049">
    <property type="term" value="F:tRNA binding"/>
    <property type="evidence" value="ECO:0007669"/>
    <property type="project" value="UniProtKB-UniRule"/>
</dbReference>
<evidence type="ECO:0000259" key="8">
    <source>
        <dbReference type="Pfam" id="PF01171"/>
    </source>
</evidence>
<comment type="subcellular location">
    <subcellularLocation>
        <location evidence="6">Cytoplasm</location>
    </subcellularLocation>
</comment>
<evidence type="ECO:0000313" key="11">
    <source>
        <dbReference type="Proteomes" id="UP001210925"/>
    </source>
</evidence>
<comment type="similarity">
    <text evidence="6">Belongs to the TtcA family. CTU1/NCS6/ATPBD3 subfamily.</text>
</comment>
<keyword evidence="1 6" id="KW-0963">Cytoplasm</keyword>
<evidence type="ECO:0000256" key="5">
    <source>
        <dbReference type="ARBA" id="ARBA00022884"/>
    </source>
</evidence>
<dbReference type="PROSITE" id="PS01263">
    <property type="entry name" value="UPF0021"/>
    <property type="match status" value="1"/>
</dbReference>
<evidence type="ECO:0000256" key="3">
    <source>
        <dbReference type="ARBA" id="ARBA00022679"/>
    </source>
</evidence>
<dbReference type="CDD" id="cd01713">
    <property type="entry name" value="CTU1-like"/>
    <property type="match status" value="1"/>
</dbReference>
<evidence type="ECO:0000259" key="9">
    <source>
        <dbReference type="Pfam" id="PF16503"/>
    </source>
</evidence>
<reference evidence="10" key="1">
    <citation type="submission" date="2020-05" db="EMBL/GenBank/DDBJ databases">
        <title>Phylogenomic resolution of chytrid fungi.</title>
        <authorList>
            <person name="Stajich J.E."/>
            <person name="Amses K."/>
            <person name="Simmons R."/>
            <person name="Seto K."/>
            <person name="Myers J."/>
            <person name="Bonds A."/>
            <person name="Quandt C.A."/>
            <person name="Barry K."/>
            <person name="Liu P."/>
            <person name="Grigoriev I."/>
            <person name="Longcore J.E."/>
            <person name="James T.Y."/>
        </authorList>
    </citation>
    <scope>NUCLEOTIDE SEQUENCE</scope>
    <source>
        <strain evidence="10">PLAUS21</strain>
    </source>
</reference>
<dbReference type="NCBIfam" id="TIGR00269">
    <property type="entry name" value="TIGR00269 family protein"/>
    <property type="match status" value="1"/>
</dbReference>
<proteinExistence type="inferred from homology"/>
<evidence type="ECO:0000256" key="1">
    <source>
        <dbReference type="ARBA" id="ARBA00022490"/>
    </source>
</evidence>
<dbReference type="EC" id="2.7.7.-" evidence="6"/>
<feature type="domain" description="Cytoplasmic tRNA 2-thiolation protein 1 C-terminal" evidence="9">
    <location>
        <begin position="286"/>
        <end position="316"/>
    </location>
</feature>
<evidence type="ECO:0000256" key="2">
    <source>
        <dbReference type="ARBA" id="ARBA00022555"/>
    </source>
</evidence>
<dbReference type="InterPro" id="IPR035107">
    <property type="entry name" value="tRNA_thiolation_TtcA_Ctu1"/>
</dbReference>
<protein>
    <recommendedName>
        <fullName evidence="6">Cytoplasmic tRNA 2-thiolation protein 1</fullName>
        <ecNumber evidence="6">2.7.7.-</ecNumber>
    </recommendedName>
    <alternativeName>
        <fullName evidence="6">Cytoplasmic tRNA adenylyltransferase 1</fullName>
    </alternativeName>
</protein>
<dbReference type="InterPro" id="IPR020554">
    <property type="entry name" value="UPF0021_CS"/>
</dbReference>
<dbReference type="GO" id="GO:0005524">
    <property type="term" value="F:ATP binding"/>
    <property type="evidence" value="ECO:0007669"/>
    <property type="project" value="UniProtKB-KW"/>
</dbReference>
<feature type="binding site" evidence="7">
    <location>
        <begin position="55"/>
        <end position="57"/>
    </location>
    <ligand>
        <name>ATP</name>
        <dbReference type="ChEBI" id="CHEBI:30616"/>
    </ligand>
</feature>
<evidence type="ECO:0000256" key="6">
    <source>
        <dbReference type="HAMAP-Rule" id="MF_03053"/>
    </source>
</evidence>
<dbReference type="PANTHER" id="PTHR11807">
    <property type="entry name" value="ATPASES OF THE PP SUPERFAMILY-RELATED"/>
    <property type="match status" value="1"/>
</dbReference>
<dbReference type="AlphaFoldDB" id="A0AAD5Y4Y1"/>
<sequence>MKNCSICKTARALVKIPSTLEPSCKECFFLQLETKVHNTITLNKLFKRGDKVAIAVSGGKDSTVLAHVMTTLNKRYDYGLDLFLLSIDEGITGYRDDSLLTVQRNREEYGIPLKILSYQDLYGWTMDKIVAQIGLKNNCTFCGVFRRQALDRGALLLNVNHIVTGHNADDIAETVLMNIMRGDFSRLSRCTQIQTATDQTIPRSKPFKYIYEKEIVMYAYFKKLDYFSTECIYSPNAYRGYARTFLKDLERISTTSILDIIQSGESYQSNVEVKLNQEVEGKVIVGNCERCGYMSSNKLCKACVLLEGLNRGLPKLGIANESKIRKQHGEIKTPAIQNFKQLSIDREIKSPSLN</sequence>
<dbReference type="InterPro" id="IPR000541">
    <property type="entry name" value="Ncs6/Tuc1/Ctu1"/>
</dbReference>
<comment type="caution">
    <text evidence="10">The sequence shown here is derived from an EMBL/GenBank/DDBJ whole genome shotgun (WGS) entry which is preliminary data.</text>
</comment>
<gene>
    <name evidence="6 10" type="primary">NCS6</name>
    <name evidence="6" type="synonym">CTU1</name>
    <name evidence="10" type="ORF">HK103_001932</name>
</gene>
<feature type="binding site" evidence="7">
    <location>
        <position position="87"/>
    </location>
    <ligand>
        <name>ATP</name>
        <dbReference type="ChEBI" id="CHEBI:30616"/>
    </ligand>
</feature>
<dbReference type="FunFam" id="3.40.50.620:FF:000054">
    <property type="entry name" value="Cytoplasmic tRNA 2-thiolation protein 1"/>
    <property type="match status" value="1"/>
</dbReference>
<dbReference type="InterPro" id="IPR056369">
    <property type="entry name" value="CTU1-like_ATP-bd"/>
</dbReference>
<dbReference type="GO" id="GO:0005739">
    <property type="term" value="C:mitochondrion"/>
    <property type="evidence" value="ECO:0007669"/>
    <property type="project" value="TreeGrafter"/>
</dbReference>
<dbReference type="Pfam" id="PF01171">
    <property type="entry name" value="ATP_bind_3"/>
    <property type="match status" value="1"/>
</dbReference>
<dbReference type="HAMAP" id="MF_03053">
    <property type="entry name" value="CTU1"/>
    <property type="match status" value="1"/>
</dbReference>
<feature type="binding site" evidence="7">
    <location>
        <position position="165"/>
    </location>
    <ligand>
        <name>ATP</name>
        <dbReference type="ChEBI" id="CHEBI:30616"/>
    </ligand>
</feature>
<accession>A0AAD5Y4Y1</accession>
<comment type="pathway">
    <text evidence="6">tRNA modification; 5-methoxycarbonylmethyl-2-thiouridine-tRNA biosynthesis.</text>
</comment>
<dbReference type="InterPro" id="IPR032442">
    <property type="entry name" value="CTU1_C"/>
</dbReference>
<evidence type="ECO:0000256" key="4">
    <source>
        <dbReference type="ARBA" id="ARBA00022694"/>
    </source>
</evidence>